<evidence type="ECO:0000313" key="11">
    <source>
        <dbReference type="Proteomes" id="UP000199598"/>
    </source>
</evidence>
<dbReference type="EC" id="1.13.12.3" evidence="4"/>
<protein>
    <recommendedName>
        <fullName evidence="5">Tryptophan 2-monooxygenase</fullName>
        <ecNumber evidence="4">1.13.12.3</ecNumber>
    </recommendedName>
</protein>
<feature type="domain" description="Amine oxidase" evidence="9">
    <location>
        <begin position="197"/>
        <end position="454"/>
    </location>
</feature>
<gene>
    <name evidence="10" type="ORF">SAMN04488518_105270</name>
</gene>
<dbReference type="InterPro" id="IPR050281">
    <property type="entry name" value="Flavin_monoamine_oxidase"/>
</dbReference>
<keyword evidence="6" id="KW-0560">Oxidoreductase</keyword>
<evidence type="ECO:0000256" key="4">
    <source>
        <dbReference type="ARBA" id="ARBA00012535"/>
    </source>
</evidence>
<comment type="caution">
    <text evidence="10">The sequence shown here is derived from an EMBL/GenBank/DDBJ whole genome shotgun (WGS) entry which is preliminary data.</text>
</comment>
<organism evidence="10 11">
    <name type="scientific">Pseudovibrio ascidiaceicola</name>
    <dbReference type="NCBI Taxonomy" id="285279"/>
    <lineage>
        <taxon>Bacteria</taxon>
        <taxon>Pseudomonadati</taxon>
        <taxon>Pseudomonadota</taxon>
        <taxon>Alphaproteobacteria</taxon>
        <taxon>Hyphomicrobiales</taxon>
        <taxon>Stappiaceae</taxon>
        <taxon>Pseudovibrio</taxon>
    </lineage>
</organism>
<comment type="cofactor">
    <cofactor evidence="1">
        <name>FAD</name>
        <dbReference type="ChEBI" id="CHEBI:57692"/>
    </cofactor>
</comment>
<comment type="catalytic activity">
    <reaction evidence="8">
        <text>L-tryptophan + O2 = indole-3-acetamide + CO2 + H2O</text>
        <dbReference type="Rhea" id="RHEA:16165"/>
        <dbReference type="ChEBI" id="CHEBI:15377"/>
        <dbReference type="ChEBI" id="CHEBI:15379"/>
        <dbReference type="ChEBI" id="CHEBI:16031"/>
        <dbReference type="ChEBI" id="CHEBI:16526"/>
        <dbReference type="ChEBI" id="CHEBI:57912"/>
        <dbReference type="EC" id="1.13.12.3"/>
    </reaction>
</comment>
<dbReference type="SUPFAM" id="SSF54373">
    <property type="entry name" value="FAD-linked reductases, C-terminal domain"/>
    <property type="match status" value="1"/>
</dbReference>
<evidence type="ECO:0000256" key="3">
    <source>
        <dbReference type="ARBA" id="ARBA00005833"/>
    </source>
</evidence>
<dbReference type="InterPro" id="IPR002937">
    <property type="entry name" value="Amino_oxidase"/>
</dbReference>
<name>A0A1I3ZT82_9HYPH</name>
<evidence type="ECO:0000256" key="8">
    <source>
        <dbReference type="ARBA" id="ARBA00047321"/>
    </source>
</evidence>
<dbReference type="PANTHER" id="PTHR10742:SF410">
    <property type="entry name" value="LYSINE-SPECIFIC HISTONE DEMETHYLASE 2"/>
    <property type="match status" value="1"/>
</dbReference>
<dbReference type="PRINTS" id="PR00757">
    <property type="entry name" value="AMINEOXDASEF"/>
</dbReference>
<dbReference type="Proteomes" id="UP000199598">
    <property type="component" value="Unassembled WGS sequence"/>
</dbReference>
<dbReference type="InterPro" id="IPR001613">
    <property type="entry name" value="Flavin_amine_oxidase"/>
</dbReference>
<evidence type="ECO:0000256" key="7">
    <source>
        <dbReference type="ARBA" id="ARBA00023070"/>
    </source>
</evidence>
<evidence type="ECO:0000256" key="5">
    <source>
        <dbReference type="ARBA" id="ARBA00017871"/>
    </source>
</evidence>
<dbReference type="Gene3D" id="3.50.50.60">
    <property type="entry name" value="FAD/NAD(P)-binding domain"/>
    <property type="match status" value="1"/>
</dbReference>
<dbReference type="SUPFAM" id="SSF51905">
    <property type="entry name" value="FAD/NAD(P)-binding domain"/>
    <property type="match status" value="1"/>
</dbReference>
<accession>A0A1I3ZT82</accession>
<dbReference type="Gene3D" id="3.90.660.10">
    <property type="match status" value="1"/>
</dbReference>
<evidence type="ECO:0000256" key="1">
    <source>
        <dbReference type="ARBA" id="ARBA00001974"/>
    </source>
</evidence>
<comment type="similarity">
    <text evidence="3">Belongs to the tryptophan 2-monooxygenase family.</text>
</comment>
<keyword evidence="7" id="KW-0073">Auxin biosynthesis</keyword>
<comment type="pathway">
    <text evidence="2">Plant hormone metabolism; auxin biosynthesis.</text>
</comment>
<dbReference type="RefSeq" id="WP_093519748.1">
    <property type="nucleotide sequence ID" value="NZ_FOSK01000005.1"/>
</dbReference>
<evidence type="ECO:0000259" key="9">
    <source>
        <dbReference type="Pfam" id="PF01593"/>
    </source>
</evidence>
<evidence type="ECO:0000256" key="6">
    <source>
        <dbReference type="ARBA" id="ARBA00023002"/>
    </source>
</evidence>
<sequence>MVFRPRNSSLNRRNFLKTSASSVVVAGLFDLNLNKPNVSSSGKTVIIVGAGIAGLTAARDLMDSGYTVLVLEASNKIGGRIRTNRALGVPIEEGAGWIHGPDDNPIMKLAEQSGQKTFVTKDSNFAVFNHQGKQLSHQMISEMGQEHRQMLDLIGSGMSKDMPLSEALEHMAPKMSRDPVFKWMTSAYTEFDTGSPVNELSAMYFNQDDMFHGEDVVLVDGYDKLLEPLTHGIAILTRKPVRRIAYHDRAGVFVQTDKEIFESDFVIVTVPLGVLKAQDIEFIPPLPEIHRNAIERVGMGDVTKVAMKFDELHWPENTQYFGLMTQTQGRWNYFLNHKPFINANVLTALSFGNYSRMIETMDHDYMLEDAMKAVRTMFGPDTPDPRHYIATRWSQDPYTKGAFSYAKVGCNPYDFNVLSEPIGRSLTLAGEHTSFQYHGTVHGAHLSGKKAAKVAMETMM</sequence>
<reference evidence="10 11" key="1">
    <citation type="submission" date="2016-10" db="EMBL/GenBank/DDBJ databases">
        <authorList>
            <person name="Varghese N."/>
            <person name="Submissions S."/>
        </authorList>
    </citation>
    <scope>NUCLEOTIDE SEQUENCE [LARGE SCALE GENOMIC DNA]</scope>
    <source>
        <strain evidence="10 11">DSM 16392</strain>
    </source>
</reference>
<evidence type="ECO:0000256" key="2">
    <source>
        <dbReference type="ARBA" id="ARBA00004814"/>
    </source>
</evidence>
<dbReference type="InterPro" id="IPR036188">
    <property type="entry name" value="FAD/NAD-bd_sf"/>
</dbReference>
<dbReference type="Pfam" id="PF01593">
    <property type="entry name" value="Amino_oxidase"/>
    <property type="match status" value="2"/>
</dbReference>
<feature type="domain" description="Amine oxidase" evidence="9">
    <location>
        <begin position="52"/>
        <end position="193"/>
    </location>
</feature>
<evidence type="ECO:0000313" key="10">
    <source>
        <dbReference type="EMBL" id="SFK47305.1"/>
    </source>
</evidence>
<dbReference type="EMBL" id="FOSK01000005">
    <property type="protein sequence ID" value="SFK47305.1"/>
    <property type="molecule type" value="Genomic_DNA"/>
</dbReference>
<dbReference type="PANTHER" id="PTHR10742">
    <property type="entry name" value="FLAVIN MONOAMINE OXIDASE"/>
    <property type="match status" value="1"/>
</dbReference>
<keyword evidence="11" id="KW-1185">Reference proteome</keyword>
<proteinExistence type="inferred from homology"/>